<dbReference type="AlphaFoldDB" id="A0A2R6AZL2"/>
<reference evidence="5 6" key="1">
    <citation type="submission" date="2017-04" db="EMBL/GenBank/DDBJ databases">
        <title>Novel microbial lineages endemic to geothermal iron-oxide mats fill important gaps in the evolutionary history of Archaea.</title>
        <authorList>
            <person name="Jay Z.J."/>
            <person name="Beam J.P."/>
            <person name="Dlakic M."/>
            <person name="Rusch D.B."/>
            <person name="Kozubal M.A."/>
            <person name="Inskeep W.P."/>
        </authorList>
    </citation>
    <scope>NUCLEOTIDE SEQUENCE [LARGE SCALE GENOMIC DNA]</scope>
    <source>
        <strain evidence="5">ECH_B_SAG-M15</strain>
    </source>
</reference>
<dbReference type="GO" id="GO:0008453">
    <property type="term" value="F:alanine-glyoxylate transaminase activity"/>
    <property type="evidence" value="ECO:0007669"/>
    <property type="project" value="TreeGrafter"/>
</dbReference>
<dbReference type="Proteomes" id="UP000240490">
    <property type="component" value="Unassembled WGS sequence"/>
</dbReference>
<keyword evidence="2" id="KW-0032">Aminotransferase</keyword>
<evidence type="ECO:0000256" key="2">
    <source>
        <dbReference type="ARBA" id="ARBA00022576"/>
    </source>
</evidence>
<gene>
    <name evidence="5" type="ORF">B9Q08_02195</name>
</gene>
<feature type="non-terminal residue" evidence="5">
    <location>
        <position position="140"/>
    </location>
</feature>
<comment type="cofactor">
    <cofactor evidence="1">
        <name>pyridoxal 5'-phosphate</name>
        <dbReference type="ChEBI" id="CHEBI:597326"/>
    </cofactor>
</comment>
<dbReference type="InterPro" id="IPR015424">
    <property type="entry name" value="PyrdxlP-dep_Trfase"/>
</dbReference>
<evidence type="ECO:0000256" key="4">
    <source>
        <dbReference type="ARBA" id="ARBA00022898"/>
    </source>
</evidence>
<dbReference type="GO" id="GO:0004760">
    <property type="term" value="F:L-serine-pyruvate transaminase activity"/>
    <property type="evidence" value="ECO:0007669"/>
    <property type="project" value="TreeGrafter"/>
</dbReference>
<keyword evidence="3" id="KW-0808">Transferase</keyword>
<dbReference type="Gene3D" id="3.40.640.10">
    <property type="entry name" value="Type I PLP-dependent aspartate aminotransferase-like (Major domain)"/>
    <property type="match status" value="1"/>
</dbReference>
<accession>A0A2R6AZL2</accession>
<organism evidence="5 6">
    <name type="scientific">Candidatus Marsarchaeota G2 archaeon ECH_B_SAG-M15</name>
    <dbReference type="NCBI Taxonomy" id="1978162"/>
    <lineage>
        <taxon>Archaea</taxon>
        <taxon>Candidatus Marsarchaeota</taxon>
        <taxon>Candidatus Marsarchaeota group 2</taxon>
    </lineage>
</organism>
<dbReference type="PANTHER" id="PTHR21152:SF24">
    <property type="entry name" value="ALANINE--GLYOXYLATE AMINOTRANSFERASE 1"/>
    <property type="match status" value="1"/>
</dbReference>
<dbReference type="SUPFAM" id="SSF53383">
    <property type="entry name" value="PLP-dependent transferases"/>
    <property type="match status" value="1"/>
</dbReference>
<sequence length="140" mass="15216">MKNEELVMLPGPVNVDHRVLLSMATAMFNHRGPKFNKLFVDVKEKLRKVLNTAGEVYFITGSGTAGNEFAVSNLVAPGDKVVVCTNGYFADRLRDTFKVYGANVVEVKSEWGRGVDLETLKSSVDGAAIVAMVFNETSTG</sequence>
<keyword evidence="4" id="KW-0663">Pyridoxal phosphate</keyword>
<dbReference type="InterPro" id="IPR015421">
    <property type="entry name" value="PyrdxlP-dep_Trfase_major"/>
</dbReference>
<dbReference type="GO" id="GO:0019265">
    <property type="term" value="P:glycine biosynthetic process, by transamination of glyoxylate"/>
    <property type="evidence" value="ECO:0007669"/>
    <property type="project" value="TreeGrafter"/>
</dbReference>
<evidence type="ECO:0000313" key="5">
    <source>
        <dbReference type="EMBL" id="PSN91819.1"/>
    </source>
</evidence>
<evidence type="ECO:0000256" key="3">
    <source>
        <dbReference type="ARBA" id="ARBA00022679"/>
    </source>
</evidence>
<dbReference type="PANTHER" id="PTHR21152">
    <property type="entry name" value="AMINOTRANSFERASE CLASS V"/>
    <property type="match status" value="1"/>
</dbReference>
<protein>
    <submittedName>
        <fullName evidence="5">Uncharacterized protein</fullName>
    </submittedName>
</protein>
<proteinExistence type="predicted"/>
<comment type="caution">
    <text evidence="5">The sequence shown here is derived from an EMBL/GenBank/DDBJ whole genome shotgun (WGS) entry which is preliminary data.</text>
</comment>
<evidence type="ECO:0000256" key="1">
    <source>
        <dbReference type="ARBA" id="ARBA00001933"/>
    </source>
</evidence>
<evidence type="ECO:0000313" key="6">
    <source>
        <dbReference type="Proteomes" id="UP000240490"/>
    </source>
</evidence>
<name>A0A2R6AZL2_9ARCH</name>
<dbReference type="EMBL" id="NEXJ01000037">
    <property type="protein sequence ID" value="PSN91819.1"/>
    <property type="molecule type" value="Genomic_DNA"/>
</dbReference>